<comment type="caution">
    <text evidence="2">The sequence shown here is derived from an EMBL/GenBank/DDBJ whole genome shotgun (WGS) entry which is preliminary data.</text>
</comment>
<evidence type="ECO:0000256" key="1">
    <source>
        <dbReference type="SAM" id="MobiDB-lite"/>
    </source>
</evidence>
<dbReference type="EMBL" id="JBGFUD010006896">
    <property type="protein sequence ID" value="MFH4981267.1"/>
    <property type="molecule type" value="Genomic_DNA"/>
</dbReference>
<name>A0ABD6EQ19_9BILA</name>
<feature type="compositionally biased region" description="Pro residues" evidence="1">
    <location>
        <begin position="24"/>
        <end position="35"/>
    </location>
</feature>
<sequence length="90" mass="9990">MYFPVKFSGPVSGSNSDSQQSSEFPPPIPQNPPPSDTTAFSQRNPFGARTQRIWTSSTDLPNMSMRVETTVRQWSTPVQKVVEGRPPLPI</sequence>
<dbReference type="Proteomes" id="UP001608902">
    <property type="component" value="Unassembled WGS sequence"/>
</dbReference>
<feature type="compositionally biased region" description="Low complexity" evidence="1">
    <location>
        <begin position="12"/>
        <end position="22"/>
    </location>
</feature>
<reference evidence="2 3" key="1">
    <citation type="submission" date="2024-08" db="EMBL/GenBank/DDBJ databases">
        <title>Gnathostoma spinigerum genome.</title>
        <authorList>
            <person name="Gonzalez-Bertolin B."/>
            <person name="Monzon S."/>
            <person name="Zaballos A."/>
            <person name="Jimenez P."/>
            <person name="Dekumyoy P."/>
            <person name="Varona S."/>
            <person name="Cuesta I."/>
            <person name="Sumanam S."/>
            <person name="Adisakwattana P."/>
            <person name="Gasser R.B."/>
            <person name="Hernandez-Gonzalez A."/>
            <person name="Young N.D."/>
            <person name="Perteguer M.J."/>
        </authorList>
    </citation>
    <scope>NUCLEOTIDE SEQUENCE [LARGE SCALE GENOMIC DNA]</scope>
    <source>
        <strain evidence="2">AL3</strain>
        <tissue evidence="2">Liver</tissue>
    </source>
</reference>
<dbReference type="AlphaFoldDB" id="A0ABD6EQ19"/>
<evidence type="ECO:0000313" key="2">
    <source>
        <dbReference type="EMBL" id="MFH4981267.1"/>
    </source>
</evidence>
<accession>A0ABD6EQ19</accession>
<feature type="compositionally biased region" description="Polar residues" evidence="1">
    <location>
        <begin position="52"/>
        <end position="61"/>
    </location>
</feature>
<feature type="region of interest" description="Disordered" evidence="1">
    <location>
        <begin position="1"/>
        <end position="61"/>
    </location>
</feature>
<organism evidence="2 3">
    <name type="scientific">Gnathostoma spinigerum</name>
    <dbReference type="NCBI Taxonomy" id="75299"/>
    <lineage>
        <taxon>Eukaryota</taxon>
        <taxon>Metazoa</taxon>
        <taxon>Ecdysozoa</taxon>
        <taxon>Nematoda</taxon>
        <taxon>Chromadorea</taxon>
        <taxon>Rhabditida</taxon>
        <taxon>Spirurina</taxon>
        <taxon>Gnathostomatomorpha</taxon>
        <taxon>Gnathostomatoidea</taxon>
        <taxon>Gnathostomatidae</taxon>
        <taxon>Gnathostoma</taxon>
    </lineage>
</organism>
<keyword evidence="3" id="KW-1185">Reference proteome</keyword>
<gene>
    <name evidence="2" type="ORF">AB6A40_007976</name>
</gene>
<proteinExistence type="predicted"/>
<protein>
    <submittedName>
        <fullName evidence="2">Uncharacterized protein</fullName>
    </submittedName>
</protein>
<evidence type="ECO:0000313" key="3">
    <source>
        <dbReference type="Proteomes" id="UP001608902"/>
    </source>
</evidence>